<feature type="compositionally biased region" description="Polar residues" evidence="2">
    <location>
        <begin position="724"/>
        <end position="736"/>
    </location>
</feature>
<comment type="caution">
    <text evidence="4">The sequence shown here is derived from an EMBL/GenBank/DDBJ whole genome shotgun (WGS) entry which is preliminary data.</text>
</comment>
<keyword evidence="3" id="KW-0812">Transmembrane</keyword>
<organism evidence="4">
    <name type="scientific">Acidobacterium capsulatum</name>
    <dbReference type="NCBI Taxonomy" id="33075"/>
    <lineage>
        <taxon>Bacteria</taxon>
        <taxon>Pseudomonadati</taxon>
        <taxon>Acidobacteriota</taxon>
        <taxon>Terriglobia</taxon>
        <taxon>Terriglobales</taxon>
        <taxon>Acidobacteriaceae</taxon>
        <taxon>Acidobacterium</taxon>
    </lineage>
</organism>
<feature type="compositionally biased region" description="Low complexity" evidence="2">
    <location>
        <begin position="998"/>
        <end position="1009"/>
    </location>
</feature>
<feature type="region of interest" description="Disordered" evidence="2">
    <location>
        <begin position="1"/>
        <end position="25"/>
    </location>
</feature>
<accession>A0A7V5CTK6</accession>
<proteinExistence type="predicted"/>
<feature type="transmembrane region" description="Helical" evidence="3">
    <location>
        <begin position="44"/>
        <end position="63"/>
    </location>
</feature>
<dbReference type="EMBL" id="DTKL01000062">
    <property type="protein sequence ID" value="HGY95008.1"/>
    <property type="molecule type" value="Genomic_DNA"/>
</dbReference>
<feature type="coiled-coil region" evidence="1">
    <location>
        <begin position="240"/>
        <end position="267"/>
    </location>
</feature>
<name>A0A7V5CTK6_9BACT</name>
<evidence type="ECO:0000256" key="2">
    <source>
        <dbReference type="SAM" id="MobiDB-lite"/>
    </source>
</evidence>
<feature type="compositionally biased region" description="Basic and acidic residues" evidence="2">
    <location>
        <begin position="709"/>
        <end position="719"/>
    </location>
</feature>
<evidence type="ECO:0008006" key="5">
    <source>
        <dbReference type="Google" id="ProtNLM"/>
    </source>
</evidence>
<dbReference type="PANTHER" id="PTHR32309:SF31">
    <property type="entry name" value="CAPSULAR EXOPOLYSACCHARIDE FAMILY"/>
    <property type="match status" value="1"/>
</dbReference>
<dbReference type="PANTHER" id="PTHR32309">
    <property type="entry name" value="TYROSINE-PROTEIN KINASE"/>
    <property type="match status" value="1"/>
</dbReference>
<feature type="coiled-coil region" evidence="1">
    <location>
        <begin position="316"/>
        <end position="343"/>
    </location>
</feature>
<keyword evidence="3" id="KW-0472">Membrane</keyword>
<feature type="region of interest" description="Disordered" evidence="2">
    <location>
        <begin position="704"/>
        <end position="745"/>
    </location>
</feature>
<evidence type="ECO:0000256" key="3">
    <source>
        <dbReference type="SAM" id="Phobius"/>
    </source>
</evidence>
<reference evidence="4" key="1">
    <citation type="journal article" date="2020" name="mSystems">
        <title>Genome- and Community-Level Interaction Insights into Carbon Utilization and Element Cycling Functions of Hydrothermarchaeota in Hydrothermal Sediment.</title>
        <authorList>
            <person name="Zhou Z."/>
            <person name="Liu Y."/>
            <person name="Xu W."/>
            <person name="Pan J."/>
            <person name="Luo Z.H."/>
            <person name="Li M."/>
        </authorList>
    </citation>
    <scope>NUCLEOTIDE SEQUENCE [LARGE SCALE GENOMIC DNA]</scope>
    <source>
        <strain evidence="4">SpSt-855</strain>
    </source>
</reference>
<evidence type="ECO:0000256" key="1">
    <source>
        <dbReference type="SAM" id="Coils"/>
    </source>
</evidence>
<keyword evidence="3" id="KW-1133">Transmembrane helix</keyword>
<feature type="region of interest" description="Disordered" evidence="2">
    <location>
        <begin position="942"/>
        <end position="978"/>
    </location>
</feature>
<dbReference type="AlphaFoldDB" id="A0A7V5CTK6"/>
<keyword evidence="1" id="KW-0175">Coiled coil</keyword>
<evidence type="ECO:0000313" key="4">
    <source>
        <dbReference type="EMBL" id="HGY95008.1"/>
    </source>
</evidence>
<dbReference type="InterPro" id="IPR027417">
    <property type="entry name" value="P-loop_NTPase"/>
</dbReference>
<dbReference type="InterPro" id="IPR050445">
    <property type="entry name" value="Bact_polysacc_biosynth/exp"/>
</dbReference>
<gene>
    <name evidence="4" type="ORF">ENW50_10060</name>
</gene>
<feature type="region of interest" description="Disordered" evidence="2">
    <location>
        <begin position="991"/>
        <end position="1056"/>
    </location>
</feature>
<protein>
    <recommendedName>
        <fullName evidence="5">Chain length determinant family protein</fullName>
    </recommendedName>
</protein>
<dbReference type="SUPFAM" id="SSF52540">
    <property type="entry name" value="P-loop containing nucleoside triphosphate hydrolases"/>
    <property type="match status" value="1"/>
</dbReference>
<feature type="region of interest" description="Disordered" evidence="2">
    <location>
        <begin position="665"/>
        <end position="691"/>
    </location>
</feature>
<sequence>MKLLAGRPAGPSGANSRSEGTPVSPEQPVFRIQLMRSLRLHRKLALGVAAGIFVLMMAAHFAIRPSYTAASVVYVQPSPQPVIGGQTTNNWSYDSLTYDAFIQQQVQAVTRPDILEAAIRATGPGVFQMPKESVQAAAVRLGKMLTVQREGTSYQVSISLTGKDKVKTAKMVNAVTTAYLAAARNDEFAGSAERIAMLRDESDRVQKALNADYAEQAALSKQLGVATATPGNTDPYSAQIDTLRGELLKARADHDQAEAELNALTAGGPHSAALAAATQKILANDPGLSAMKGAMSQHRSQLVAQMSQLKPANPVYQQDEAELNKLNQSLDQMTAKLQAQAEQEVDAKVRADLDRTGAVDAQLTSQLNATTALATTSTPKMQRANELNADILRLQQRYAAIDTRLHNVELDSSAPAAVHLSSAAQPPVNANSGMRHKLLLLALPFALFFGLFSALAANALDRHVHTPGDVQHILGFAPLGVLPEATHVTPAVEQEYLLRLAAGIDHAAASAHAKTFVVTGVGTSETSDLAHALGTTLARIGRRTLTLDSASVLAPSDAHAAETGAAPEGSVIEQNLRRLSAANEVVLIDAPPLLLSAGTEYLARFTDATLLVCDSGRTERSDVARAAQLLDRIQAPGVGAILTSIPPRTADPEFLADLKATQDRLLSTSRSPRRGEMESDTWRSLNPHPAETPLQAAANIPLPAAYQPDPERIPARKPEPIVTAPQQDRNTRTEQSGPVADLPVEPEPAIAKPEQEPSAVAQPQEKPSLLDQLVRMEQVAQAQAPSHAEISAPEAVPAAPPAFEPETHMEEVEPVLQHSARNEIITAWAPPAESTWIGAGMPQTVAAPITAPQVSSQASITAPSIGSDKITQPLTPSATPVDRAAAFDALLNRLMETAAKEKLEAVTAVRAQAEAAAMPEPEAPAETVAVSAPVLEPVVEEPAPLKAQEASPVAEHIAPKSRWNVEPEPPQESAPAAAPVAVTPMEIAVPRKQASVLPPEKAAPAAPSEPDVEPAQRPRRRFEEYAFNWKDPGGGDLAILPPHSPGQYAKGSRRRR</sequence>
<dbReference type="Gene3D" id="3.40.50.300">
    <property type="entry name" value="P-loop containing nucleotide triphosphate hydrolases"/>
    <property type="match status" value="1"/>
</dbReference>